<evidence type="ECO:0000313" key="4">
    <source>
        <dbReference type="Proteomes" id="UP000748531"/>
    </source>
</evidence>
<feature type="non-terminal residue" evidence="3">
    <location>
        <position position="98"/>
    </location>
</feature>
<organism evidence="3 4">
    <name type="scientific">Paragonimus heterotremus</name>
    <dbReference type="NCBI Taxonomy" id="100268"/>
    <lineage>
        <taxon>Eukaryota</taxon>
        <taxon>Metazoa</taxon>
        <taxon>Spiralia</taxon>
        <taxon>Lophotrochozoa</taxon>
        <taxon>Platyhelminthes</taxon>
        <taxon>Trematoda</taxon>
        <taxon>Digenea</taxon>
        <taxon>Plagiorchiida</taxon>
        <taxon>Troglotremata</taxon>
        <taxon>Troglotrematidae</taxon>
        <taxon>Paragonimus</taxon>
    </lineage>
</organism>
<evidence type="ECO:0000256" key="1">
    <source>
        <dbReference type="SAM" id="Phobius"/>
    </source>
</evidence>
<dbReference type="PANTHER" id="PTHR46088:SF1">
    <property type="entry name" value="TUBULIN--TYROSINE LIGASE-LIKE PROTEIN 12"/>
    <property type="match status" value="1"/>
</dbReference>
<keyword evidence="4" id="KW-1185">Reference proteome</keyword>
<keyword evidence="1" id="KW-1133">Transmembrane helix</keyword>
<evidence type="ECO:0000259" key="2">
    <source>
        <dbReference type="Pfam" id="PF25556"/>
    </source>
</evidence>
<evidence type="ECO:0000313" key="3">
    <source>
        <dbReference type="EMBL" id="KAF5395306.1"/>
    </source>
</evidence>
<dbReference type="OrthoDB" id="60477at2759"/>
<reference evidence="3" key="1">
    <citation type="submission" date="2019-05" db="EMBL/GenBank/DDBJ databases">
        <title>Annotation for the trematode Paragonimus heterotremus.</title>
        <authorList>
            <person name="Choi Y.-J."/>
        </authorList>
    </citation>
    <scope>NUCLEOTIDE SEQUENCE</scope>
    <source>
        <strain evidence="3">LC</strain>
    </source>
</reference>
<feature type="transmembrane region" description="Helical" evidence="1">
    <location>
        <begin position="74"/>
        <end position="96"/>
    </location>
</feature>
<dbReference type="PANTHER" id="PTHR46088">
    <property type="entry name" value="TUBULIN--TYROSINE LIGASE-LIKE PROTEIN 12"/>
    <property type="match status" value="1"/>
</dbReference>
<dbReference type="Proteomes" id="UP000748531">
    <property type="component" value="Unassembled WGS sequence"/>
</dbReference>
<protein>
    <recommendedName>
        <fullName evidence="2">Tubulin--tyrosine ligase-like protein 12 SET-like domain-containing protein</fullName>
    </recommendedName>
</protein>
<dbReference type="GO" id="GO:0005737">
    <property type="term" value="C:cytoplasm"/>
    <property type="evidence" value="ECO:0007669"/>
    <property type="project" value="TreeGrafter"/>
</dbReference>
<accession>A0A8J4SPD0</accession>
<keyword evidence="1" id="KW-0472">Membrane</keyword>
<sequence length="98" mass="11675">ARIVPFFYTPRGVCYSLLWPLRDLERDEAITVDYIEHVNDPYLRQFYLIPWQPEDFSGLPIEHRFILSETFFQVSLIMFCVMFCLRTVFASIILSLGF</sequence>
<keyword evidence="1" id="KW-0812">Transmembrane</keyword>
<comment type="caution">
    <text evidence="3">The sequence shown here is derived from an EMBL/GenBank/DDBJ whole genome shotgun (WGS) entry which is preliminary data.</text>
</comment>
<dbReference type="EMBL" id="LUCH01015414">
    <property type="protein sequence ID" value="KAF5395306.1"/>
    <property type="molecule type" value="Genomic_DNA"/>
</dbReference>
<dbReference type="Pfam" id="PF25556">
    <property type="entry name" value="SET_TTL"/>
    <property type="match status" value="1"/>
</dbReference>
<proteinExistence type="predicted"/>
<dbReference type="InterPro" id="IPR057954">
    <property type="entry name" value="SET_TTL12"/>
</dbReference>
<name>A0A8J4SPD0_9TREM</name>
<dbReference type="AlphaFoldDB" id="A0A8J4SPD0"/>
<gene>
    <name evidence="3" type="ORF">PHET_12417</name>
</gene>
<dbReference type="InterPro" id="IPR027749">
    <property type="entry name" value="TTLL12"/>
</dbReference>
<feature type="domain" description="Tubulin--tyrosine ligase-like protein 12 SET-like" evidence="2">
    <location>
        <begin position="3"/>
        <end position="55"/>
    </location>
</feature>